<organism evidence="1 2">
    <name type="scientific">Scortum barcoo</name>
    <name type="common">barcoo grunter</name>
    <dbReference type="NCBI Taxonomy" id="214431"/>
    <lineage>
        <taxon>Eukaryota</taxon>
        <taxon>Metazoa</taxon>
        <taxon>Chordata</taxon>
        <taxon>Craniata</taxon>
        <taxon>Vertebrata</taxon>
        <taxon>Euteleostomi</taxon>
        <taxon>Actinopterygii</taxon>
        <taxon>Neopterygii</taxon>
        <taxon>Teleostei</taxon>
        <taxon>Neoteleostei</taxon>
        <taxon>Acanthomorphata</taxon>
        <taxon>Eupercaria</taxon>
        <taxon>Centrarchiformes</taxon>
        <taxon>Terapontoidei</taxon>
        <taxon>Terapontidae</taxon>
        <taxon>Scortum</taxon>
    </lineage>
</organism>
<proteinExistence type="predicted"/>
<reference evidence="1" key="1">
    <citation type="submission" date="2022-04" db="EMBL/GenBank/DDBJ databases">
        <title>Jade perch genome.</title>
        <authorList>
            <person name="Chao B."/>
        </authorList>
    </citation>
    <scope>NUCLEOTIDE SEQUENCE</scope>
    <source>
        <strain evidence="1">CB-2022</strain>
    </source>
</reference>
<protein>
    <submittedName>
        <fullName evidence="1">Uncharacterized protein</fullName>
    </submittedName>
</protein>
<name>A0ACB8VCN4_9TELE</name>
<evidence type="ECO:0000313" key="1">
    <source>
        <dbReference type="EMBL" id="KAI3353328.1"/>
    </source>
</evidence>
<gene>
    <name evidence="1" type="ORF">L3Q82_019868</name>
</gene>
<comment type="caution">
    <text evidence="1">The sequence shown here is derived from an EMBL/GenBank/DDBJ whole genome shotgun (WGS) entry which is preliminary data.</text>
</comment>
<dbReference type="EMBL" id="CM041553">
    <property type="protein sequence ID" value="KAI3353328.1"/>
    <property type="molecule type" value="Genomic_DNA"/>
</dbReference>
<evidence type="ECO:0000313" key="2">
    <source>
        <dbReference type="Proteomes" id="UP000831701"/>
    </source>
</evidence>
<dbReference type="Proteomes" id="UP000831701">
    <property type="component" value="Chromosome 23"/>
</dbReference>
<keyword evidence="2" id="KW-1185">Reference proteome</keyword>
<accession>A0ACB8VCN4</accession>
<sequence>MPSLWKRITFSVASVLCVGSVVLLVVALSTERWVTGRILCKTGAEIVNASHPEMEQFIGDIYYGLFQGGKAKKCGLGKRRSKIHIFPKLVRTLNGGLHMMVILFLLVAVGFALVSLSFCIYNARKVPYQSIKGHKGLYLWNFIAALFGSLAVLCFLAAVRHHSLTERVANYRESLFVLIVLDDSLDWSFWLGVGSVATHFAGLRSGGHEPDQTAQTGDQEARRTHHLFSGPALLKGATKELCFSMKPQRLRSEGNLCQSPFTF</sequence>